<comment type="caution">
    <text evidence="1">The sequence shown here is derived from an EMBL/GenBank/DDBJ whole genome shotgun (WGS) entry which is preliminary data.</text>
</comment>
<reference evidence="1" key="1">
    <citation type="submission" date="2021-03" db="EMBL/GenBank/DDBJ databases">
        <title>Evolutionary priming and transition to the ectomycorrhizal habit in an iconic lineage of mushroom-forming fungi: is preadaptation a requirement?</title>
        <authorList>
            <consortium name="DOE Joint Genome Institute"/>
            <person name="Looney B.P."/>
            <person name="Miyauchi S."/>
            <person name="Morin E."/>
            <person name="Drula E."/>
            <person name="Courty P.E."/>
            <person name="Chicoki N."/>
            <person name="Fauchery L."/>
            <person name="Kohler A."/>
            <person name="Kuo A."/>
            <person name="LaButti K."/>
            <person name="Pangilinan J."/>
            <person name="Lipzen A."/>
            <person name="Riley R."/>
            <person name="Andreopoulos W."/>
            <person name="He G."/>
            <person name="Johnson J."/>
            <person name="Barry K.W."/>
            <person name="Grigoriev I.V."/>
            <person name="Nagy L."/>
            <person name="Hibbett D."/>
            <person name="Henrissat B."/>
            <person name="Matheny P.B."/>
            <person name="Labbe J."/>
            <person name="Martin A.F."/>
        </authorList>
    </citation>
    <scope>NUCLEOTIDE SEQUENCE</scope>
    <source>
        <strain evidence="1">BPL698</strain>
    </source>
</reference>
<name>A0ACC0UCI9_9AGAM</name>
<evidence type="ECO:0000313" key="1">
    <source>
        <dbReference type="EMBL" id="KAI9508562.1"/>
    </source>
</evidence>
<accession>A0ACC0UCI9</accession>
<keyword evidence="2" id="KW-1185">Reference proteome</keyword>
<organism evidence="1 2">
    <name type="scientific">Russula earlei</name>
    <dbReference type="NCBI Taxonomy" id="71964"/>
    <lineage>
        <taxon>Eukaryota</taxon>
        <taxon>Fungi</taxon>
        <taxon>Dikarya</taxon>
        <taxon>Basidiomycota</taxon>
        <taxon>Agaricomycotina</taxon>
        <taxon>Agaricomycetes</taxon>
        <taxon>Russulales</taxon>
        <taxon>Russulaceae</taxon>
        <taxon>Russula</taxon>
    </lineage>
</organism>
<protein>
    <submittedName>
        <fullName evidence="1">Uncharacterized protein</fullName>
    </submittedName>
</protein>
<dbReference type="Proteomes" id="UP001207468">
    <property type="component" value="Unassembled WGS sequence"/>
</dbReference>
<sequence length="292" mass="32977">MVTPRILFCGDIVWAHEESEQFFHGRAEVVHIPSLRRMDSTDRSDFLAGLKPGGRYEGMIYRTNGSAAYVGVFDRVLIEAQPPTVRWMAHNGAGYDQIDVSACKEKGRAQLAPRFGKAILSPSLTRDLTGKTLSILGLGCIGFRLAELAHAFPMRIICHSRRKVEDAPDWCEYFGQERVNELLNLADMLSVHVPLRSDTEHLVDEETIRKLKNCQRKGHRRGCADQSAGSAARGCYRWVPLDLTCIPTSPQSIHDSLTFQTPHGNETRDTQRKLRERKRKRIEPQTSRPARG</sequence>
<gene>
    <name evidence="1" type="ORF">F5148DRAFT_1275701</name>
</gene>
<dbReference type="EMBL" id="JAGFNK010000087">
    <property type="protein sequence ID" value="KAI9508562.1"/>
    <property type="molecule type" value="Genomic_DNA"/>
</dbReference>
<evidence type="ECO:0000313" key="2">
    <source>
        <dbReference type="Proteomes" id="UP001207468"/>
    </source>
</evidence>
<proteinExistence type="predicted"/>